<accession>A0A1B1YEM3</accession>
<protein>
    <recommendedName>
        <fullName evidence="1">N-acetyltransferase domain-containing protein</fullName>
    </recommendedName>
</protein>
<reference evidence="2 3" key="1">
    <citation type="submission" date="2016-02" db="EMBL/GenBank/DDBJ databases">
        <title>Comparison of Clostridium stercorarium subspecies using comparative genomics and transcriptomics.</title>
        <authorList>
            <person name="Schellenberg J."/>
            <person name="Thallinger G."/>
            <person name="Levin D.B."/>
            <person name="Zhang X."/>
            <person name="Alvare G."/>
            <person name="Fristensky B."/>
            <person name="Sparling R."/>
        </authorList>
    </citation>
    <scope>NUCLEOTIDE SEQUENCE [LARGE SCALE GENOMIC DNA]</scope>
    <source>
        <strain evidence="2 3">DSM 2910</strain>
    </source>
</reference>
<dbReference type="PANTHER" id="PTHR39173">
    <property type="entry name" value="ACETYLTRANSFERASE"/>
    <property type="match status" value="1"/>
</dbReference>
<dbReference type="RefSeq" id="WP_051492260.1">
    <property type="nucleotide sequence ID" value="NZ_CP014672.1"/>
</dbReference>
<dbReference type="PANTHER" id="PTHR39173:SF1">
    <property type="entry name" value="ACETYLTRANSFERASE"/>
    <property type="match status" value="1"/>
</dbReference>
<dbReference type="SUPFAM" id="SSF55729">
    <property type="entry name" value="Acyl-CoA N-acyltransferases (Nat)"/>
    <property type="match status" value="1"/>
</dbReference>
<dbReference type="CDD" id="cd04301">
    <property type="entry name" value="NAT_SF"/>
    <property type="match status" value="1"/>
</dbReference>
<dbReference type="OrthoDB" id="9797989at2"/>
<gene>
    <name evidence="2" type="ORF">CSTERTH_09355</name>
</gene>
<dbReference type="AlphaFoldDB" id="A0A1B1YEM3"/>
<proteinExistence type="predicted"/>
<organism evidence="2 3">
    <name type="scientific">Thermoclostridium stercorarium subsp. thermolacticum DSM 2910</name>
    <dbReference type="NCBI Taxonomy" id="1121336"/>
    <lineage>
        <taxon>Bacteria</taxon>
        <taxon>Bacillati</taxon>
        <taxon>Bacillota</taxon>
        <taxon>Clostridia</taxon>
        <taxon>Eubacteriales</taxon>
        <taxon>Oscillospiraceae</taxon>
        <taxon>Thermoclostridium</taxon>
    </lineage>
</organism>
<name>A0A1B1YEM3_THEST</name>
<dbReference type="Gene3D" id="3.40.630.30">
    <property type="match status" value="1"/>
</dbReference>
<dbReference type="GO" id="GO:0016747">
    <property type="term" value="F:acyltransferase activity, transferring groups other than amino-acyl groups"/>
    <property type="evidence" value="ECO:0007669"/>
    <property type="project" value="InterPro"/>
</dbReference>
<dbReference type="InterPro" id="IPR016181">
    <property type="entry name" value="Acyl_CoA_acyltransferase"/>
</dbReference>
<evidence type="ECO:0000259" key="1">
    <source>
        <dbReference type="PROSITE" id="PS51186"/>
    </source>
</evidence>
<dbReference type="Proteomes" id="UP000092971">
    <property type="component" value="Chromosome"/>
</dbReference>
<evidence type="ECO:0000313" key="2">
    <source>
        <dbReference type="EMBL" id="ANW99217.1"/>
    </source>
</evidence>
<evidence type="ECO:0000313" key="3">
    <source>
        <dbReference type="Proteomes" id="UP000092971"/>
    </source>
</evidence>
<sequence>MLYLCIDESKLIGLLNIRYELPKYLAEKYGHIGYGVRPSERKKGYATTMLRHALSVCKEKGMTQVILGCYKDNVASVSIKI</sequence>
<dbReference type="EMBL" id="CP014672">
    <property type="protein sequence ID" value="ANW99217.1"/>
    <property type="molecule type" value="Genomic_DNA"/>
</dbReference>
<dbReference type="InterPro" id="IPR000182">
    <property type="entry name" value="GNAT_dom"/>
</dbReference>
<dbReference type="Pfam" id="PF00583">
    <property type="entry name" value="Acetyltransf_1"/>
    <property type="match status" value="1"/>
</dbReference>
<feature type="domain" description="N-acetyltransferase" evidence="1">
    <location>
        <begin position="1"/>
        <end position="81"/>
    </location>
</feature>
<dbReference type="PROSITE" id="PS51186">
    <property type="entry name" value="GNAT"/>
    <property type="match status" value="1"/>
</dbReference>